<keyword evidence="1" id="KW-0227">DNA damage</keyword>
<keyword evidence="1" id="KW-0234">DNA repair</keyword>
<dbReference type="InterPro" id="IPR049163">
    <property type="entry name" value="Pif1-like_2B_dom"/>
</dbReference>
<name>A0A1Y1LET3_PHOPY</name>
<feature type="domain" description="DNA helicase Pif1-like 2B" evidence="5">
    <location>
        <begin position="1296"/>
        <end position="1342"/>
    </location>
</feature>
<dbReference type="GO" id="GO:0006281">
    <property type="term" value="P:DNA repair"/>
    <property type="evidence" value="ECO:0007669"/>
    <property type="project" value="UniProtKB-KW"/>
</dbReference>
<evidence type="ECO:0000256" key="2">
    <source>
        <dbReference type="SAM" id="MobiDB-lite"/>
    </source>
</evidence>
<keyword evidence="1" id="KW-0233">DNA recombination</keyword>
<evidence type="ECO:0000259" key="5">
    <source>
        <dbReference type="Pfam" id="PF21530"/>
    </source>
</evidence>
<dbReference type="InterPro" id="IPR027417">
    <property type="entry name" value="P-loop_NTPase"/>
</dbReference>
<feature type="region of interest" description="Disordered" evidence="2">
    <location>
        <begin position="20"/>
        <end position="47"/>
    </location>
</feature>
<evidence type="ECO:0000259" key="3">
    <source>
        <dbReference type="Pfam" id="PF05970"/>
    </source>
</evidence>
<sequence length="1454" mass="168171">MPRRKVELSSEEEVELIKLRRKKRTEAERQRRETMRTSKQTSHSEIRSRVHDEIQVNIRNSILPKHCQMNYRSRQKGYIDTSLLAIDNELGNEILEHYIGAMSVTCMHCSAKHFPSERVANKGNSFNECCNHGEVLLQPLPVFPTILQSLFNGSHLKSKNFFEHIRSYNSSFAFASFNANLVHFNSTRKGPFCFKIQGQIYYQINTALYPSSNEAPSYGQLFIVDSDEAVEFRLSCNSKCDSEIVKLIENVMREHNVYAQSYQMMAEELENQRSNCNIVNDESELHLLFTLKPGMDKNRYNFQRVNEVAAVFSTTADGDIPESYVTVRNKSDKSLQYVSTMDANVEPWIYPLFYPYGTRGWHSAISCTKKNRRVSRAMYTKYRMAVRDEFNPFLMGRRLFQQWLVDSYVKIEKDRIQFCKDNQKKLRAESYQGLIDHLEKRSQRNHQSIGKMVILPSTFQGSPRNMLQNYQDAMAIVRKYGKPDLFITMTCNPKWKEIRENLMDGQTAADRPDVVARVFNIKHKTLIDLIVNKGFFGAVQAYVYVIEFQKRGLPHMHMLVSLKQSEKITTPEVVDRYITAEIPKPEEQPILYDIVSRNMIHGPCGNWCLTEQNACSKHFPKHFNERTTLDEYGYPSYRRRNTGLSFKRFDGYIFNNQYVVPYNSTLLKLFNAHINVEVVSSVKSVKYLYKYIYKGHDAAGITIGETNNGIIDHDEIRDFIETRYVGPVEAAWRIIGIPLQGKSHSITRLPVHLPNQQNVVVRDDCDENEIRNALEKQTMLIDYFALNARDSQASQHLYGDIPSHYVFKKDVTGEYNWQRRQKQFSVIGRMYSVSPSQVELFHLRLLLLHRKGAKSFEDLKTINREVQDSYVTTCVILGLIEDDHEWKRAMNEAEIWMMPKQLRCLFARILMHCQPVHPEELWEEFKEAMSQDYERRYGSIEGQQKAYIQISSMLSAEGYNISMYPSMQQVNDTEYADDVSNDEQAIEAASRQYEHLNEKQKQIVDIILDQCDDDINESIVSEPPCFYIDGPGGSGKTYVYTTLYSLLKKKNKNICTMAYTGIAATLLPKGRTVHKTFGLPVPLFCDSTTSIKNNSKQAEYLKDVDVFIWDEAPVAPRYALDVIDRTLRDITDCNVPFGGKIMVLGGDFRQLLPVKVNATRSEIVNLSIKCSPLWQYFRQFSLTENMRALPNEQEFSKFLLDVGDGYLNDKDCNLELPPKCIYNFDIVENTFGTMIREKRFADLTKSAILSARNVDVEEINNKVVELLDVSNEKIYTSMDSVEGCDNGDINEGILPEYLNTLNPPNFSPHELKLRKNCIVMLIRNLNVNEGLCNGTRLSVLELGDNVIKCKIFTGDKSGDIVFIHRITLYCENVYPFTFKRRQFPIKIAFAMTINKSQGQTFDQIGIDLRKDVFTHGQLYVALSRVRSWESLKIYLGSQRKSNVVKNYVFKELYK</sequence>
<dbReference type="Pfam" id="PF05970">
    <property type="entry name" value="PIF1"/>
    <property type="match status" value="1"/>
</dbReference>
<evidence type="ECO:0000313" key="6">
    <source>
        <dbReference type="EMBL" id="JAV71391.1"/>
    </source>
</evidence>
<feature type="domain" description="Helitron helicase-like" evidence="4">
    <location>
        <begin position="379"/>
        <end position="560"/>
    </location>
</feature>
<dbReference type="GO" id="GO:0016787">
    <property type="term" value="F:hydrolase activity"/>
    <property type="evidence" value="ECO:0007669"/>
    <property type="project" value="UniProtKB-KW"/>
</dbReference>
<dbReference type="Pfam" id="PF21530">
    <property type="entry name" value="Pif1_2B_dom"/>
    <property type="match status" value="1"/>
</dbReference>
<gene>
    <name evidence="8" type="ORF">PPYR_00660</name>
    <name evidence="7" type="ORF">PPYR_14742</name>
</gene>
<evidence type="ECO:0000313" key="9">
    <source>
        <dbReference type="Proteomes" id="UP000327044"/>
    </source>
</evidence>
<organism evidence="6">
    <name type="scientific">Photinus pyralis</name>
    <name type="common">Common eastern firefly</name>
    <name type="synonym">Lampyris pyralis</name>
    <dbReference type="NCBI Taxonomy" id="7054"/>
    <lineage>
        <taxon>Eukaryota</taxon>
        <taxon>Metazoa</taxon>
        <taxon>Ecdysozoa</taxon>
        <taxon>Arthropoda</taxon>
        <taxon>Hexapoda</taxon>
        <taxon>Insecta</taxon>
        <taxon>Pterygota</taxon>
        <taxon>Neoptera</taxon>
        <taxon>Endopterygota</taxon>
        <taxon>Coleoptera</taxon>
        <taxon>Polyphaga</taxon>
        <taxon>Elateriformia</taxon>
        <taxon>Elateroidea</taxon>
        <taxon>Lampyridae</taxon>
        <taxon>Lampyrinae</taxon>
        <taxon>Photinus</taxon>
    </lineage>
</organism>
<dbReference type="EMBL" id="VVIM01000001">
    <property type="protein sequence ID" value="KAB0803690.1"/>
    <property type="molecule type" value="Genomic_DNA"/>
</dbReference>
<dbReference type="PANTHER" id="PTHR10492">
    <property type="match status" value="1"/>
</dbReference>
<dbReference type="CDD" id="cd18809">
    <property type="entry name" value="SF1_C_RecD"/>
    <property type="match status" value="1"/>
</dbReference>
<dbReference type="GO" id="GO:0006310">
    <property type="term" value="P:DNA recombination"/>
    <property type="evidence" value="ECO:0007669"/>
    <property type="project" value="UniProtKB-KW"/>
</dbReference>
<evidence type="ECO:0000313" key="7">
    <source>
        <dbReference type="EMBL" id="KAB0792783.1"/>
    </source>
</evidence>
<dbReference type="InParanoid" id="A0A1Y1LET3"/>
<evidence type="ECO:0000259" key="4">
    <source>
        <dbReference type="Pfam" id="PF14214"/>
    </source>
</evidence>
<reference evidence="6" key="1">
    <citation type="journal article" date="2016" name="Sci. Rep.">
        <title>Molecular characterization of firefly nuptial gifts: a multi-omics approach sheds light on postcopulatory sexual selection.</title>
        <authorList>
            <person name="Al-Wathiqui N."/>
            <person name="Fallon T.R."/>
            <person name="South A."/>
            <person name="Weng J.K."/>
            <person name="Lewis S.M."/>
        </authorList>
    </citation>
    <scope>NUCLEOTIDE SEQUENCE</scope>
</reference>
<dbReference type="EMBL" id="VVIM01000010">
    <property type="protein sequence ID" value="KAB0792783.1"/>
    <property type="molecule type" value="Genomic_DNA"/>
</dbReference>
<evidence type="ECO:0000256" key="1">
    <source>
        <dbReference type="RuleBase" id="RU363044"/>
    </source>
</evidence>
<dbReference type="Pfam" id="PF14214">
    <property type="entry name" value="Helitron_like_N"/>
    <property type="match status" value="1"/>
</dbReference>
<keyword evidence="1" id="KW-0347">Helicase</keyword>
<dbReference type="OrthoDB" id="10058710at2759"/>
<keyword evidence="9" id="KW-1185">Reference proteome</keyword>
<protein>
    <recommendedName>
        <fullName evidence="1">ATP-dependent DNA helicase</fullName>
        <ecNumber evidence="1">5.6.2.3</ecNumber>
    </recommendedName>
</protein>
<dbReference type="Proteomes" id="UP000327044">
    <property type="component" value="Unassembled WGS sequence"/>
</dbReference>
<dbReference type="GO" id="GO:0043139">
    <property type="term" value="F:5'-3' DNA helicase activity"/>
    <property type="evidence" value="ECO:0007669"/>
    <property type="project" value="UniProtKB-EC"/>
</dbReference>
<accession>A0A1Y1LET3</accession>
<dbReference type="Gene3D" id="3.40.50.300">
    <property type="entry name" value="P-loop containing nucleotide triphosphate hydrolases"/>
    <property type="match status" value="2"/>
</dbReference>
<keyword evidence="1" id="KW-0378">Hydrolase</keyword>
<keyword evidence="1" id="KW-0067">ATP-binding</keyword>
<feature type="compositionally biased region" description="Basic and acidic residues" evidence="2">
    <location>
        <begin position="25"/>
        <end position="47"/>
    </location>
</feature>
<reference evidence="7" key="3">
    <citation type="submission" date="2019-08" db="EMBL/GenBank/DDBJ databases">
        <authorList>
            <consortium name="Photinus pyralis genome working group"/>
            <person name="Fallon T.R."/>
            <person name="Sander Lower S.E."/>
            <person name="Weng J.-K."/>
        </authorList>
    </citation>
    <scope>NUCLEOTIDE SEQUENCE</scope>
    <source>
        <strain evidence="7">1611_PpyrPB1</strain>
        <tissue evidence="7">Whole body</tissue>
    </source>
</reference>
<dbReference type="EC" id="5.6.2.3" evidence="1"/>
<proteinExistence type="inferred from homology"/>
<comment type="similarity">
    <text evidence="1">Belongs to the helicase family.</text>
</comment>
<dbReference type="EMBL" id="GEZM01059717">
    <property type="protein sequence ID" value="JAV71391.1"/>
    <property type="molecule type" value="Transcribed_RNA"/>
</dbReference>
<dbReference type="PANTHER" id="PTHR10492:SF57">
    <property type="entry name" value="ATP-DEPENDENT DNA HELICASE"/>
    <property type="match status" value="1"/>
</dbReference>
<keyword evidence="1" id="KW-0547">Nucleotide-binding</keyword>
<comment type="catalytic activity">
    <reaction evidence="1">
        <text>ATP + H2O = ADP + phosphate + H(+)</text>
        <dbReference type="Rhea" id="RHEA:13065"/>
        <dbReference type="ChEBI" id="CHEBI:15377"/>
        <dbReference type="ChEBI" id="CHEBI:15378"/>
        <dbReference type="ChEBI" id="CHEBI:30616"/>
        <dbReference type="ChEBI" id="CHEBI:43474"/>
        <dbReference type="ChEBI" id="CHEBI:456216"/>
        <dbReference type="EC" id="5.6.2.3"/>
    </reaction>
</comment>
<reference evidence="7 9" key="2">
    <citation type="journal article" date="2018" name="Elife">
        <title>Firefly genomes illuminate parallel origins of bioluminescence in beetles.</title>
        <authorList>
            <person name="Fallon T.R."/>
            <person name="Lower S.E."/>
            <person name="Chang C.H."/>
            <person name="Bessho-Uehara M."/>
            <person name="Martin G.J."/>
            <person name="Bewick A.J."/>
            <person name="Behringer M."/>
            <person name="Debat H.J."/>
            <person name="Wong I."/>
            <person name="Day J.C."/>
            <person name="Suvorov A."/>
            <person name="Silva C.J."/>
            <person name="Stanger-Hall K.F."/>
            <person name="Hall D.W."/>
            <person name="Schmitz R.J."/>
            <person name="Nelson D.R."/>
            <person name="Lewis S.M."/>
            <person name="Shigenobu S."/>
            <person name="Bybee S.M."/>
            <person name="Larracuente A.M."/>
            <person name="Oba Y."/>
            <person name="Weng J.K."/>
        </authorList>
    </citation>
    <scope>NUCLEOTIDE SEQUENCE [LARGE SCALE GENOMIC DNA]</scope>
    <source>
        <strain evidence="7">1611_PpyrPB1</strain>
        <tissue evidence="7">Whole body</tissue>
    </source>
</reference>
<dbReference type="GO" id="GO:0000723">
    <property type="term" value="P:telomere maintenance"/>
    <property type="evidence" value="ECO:0007669"/>
    <property type="project" value="InterPro"/>
</dbReference>
<dbReference type="GO" id="GO:0005524">
    <property type="term" value="F:ATP binding"/>
    <property type="evidence" value="ECO:0007669"/>
    <property type="project" value="UniProtKB-KW"/>
</dbReference>
<comment type="cofactor">
    <cofactor evidence="1">
        <name>Mg(2+)</name>
        <dbReference type="ChEBI" id="CHEBI:18420"/>
    </cofactor>
</comment>
<feature type="domain" description="DNA helicase Pif1-like DEAD-box helicase" evidence="3">
    <location>
        <begin position="996"/>
        <end position="1211"/>
    </location>
</feature>
<dbReference type="InterPro" id="IPR025476">
    <property type="entry name" value="Helitron_helicase-like"/>
</dbReference>
<dbReference type="SUPFAM" id="SSF52540">
    <property type="entry name" value="P-loop containing nucleoside triphosphate hydrolases"/>
    <property type="match status" value="2"/>
</dbReference>
<dbReference type="InterPro" id="IPR010285">
    <property type="entry name" value="DNA_helicase_pif1-like_DEAD"/>
</dbReference>
<evidence type="ECO:0000313" key="8">
    <source>
        <dbReference type="EMBL" id="KAB0803690.1"/>
    </source>
</evidence>